<dbReference type="AlphaFoldDB" id="A0A436ZQ06"/>
<dbReference type="PANTHER" id="PTHR38118">
    <property type="entry name" value="ANCHORED CELL WALL PROTEIN 11-RELATED"/>
    <property type="match status" value="1"/>
</dbReference>
<dbReference type="OrthoDB" id="2439692at2759"/>
<evidence type="ECO:0000256" key="1">
    <source>
        <dbReference type="SAM" id="MobiDB-lite"/>
    </source>
</evidence>
<gene>
    <name evidence="3" type="ORF">DFL_008807</name>
</gene>
<feature type="compositionally biased region" description="Low complexity" evidence="1">
    <location>
        <begin position="222"/>
        <end position="236"/>
    </location>
</feature>
<feature type="compositionally biased region" description="Polar residues" evidence="1">
    <location>
        <begin position="247"/>
        <end position="256"/>
    </location>
</feature>
<proteinExistence type="predicted"/>
<evidence type="ECO:0000313" key="3">
    <source>
        <dbReference type="EMBL" id="RVD80923.1"/>
    </source>
</evidence>
<dbReference type="GeneID" id="93591118"/>
<dbReference type="EMBL" id="SAEB01000012">
    <property type="protein sequence ID" value="RVD80923.1"/>
    <property type="molecule type" value="Genomic_DNA"/>
</dbReference>
<sequence length="283" mass="29897">MVHLRIHIVDTDETAKAVRIERKLNTSDGPFGISSESTEKAKCSQGLRFLGNNKSLQTTTMYFSASVVVALTSLLGAVSAQTYYPIDAEDIDLGTKQTWCLNQISSCGLLCLDQKSGSGFVNDCDVETLQYQCICADNTVPNATEYSQTIPYFLCTYQVQNCIQNCGQFEPTCAENCRIGRVCGATNPTRATTTVSGSDKTTSAPAATGTGSSDDDDDDAAFDATTTGKGGASKTSVVDDDDAPAETGSNNSDTPSSAIKLGSGYTFSIMLLSILCGTFVSLL</sequence>
<evidence type="ECO:0000259" key="2">
    <source>
        <dbReference type="Pfam" id="PF24808"/>
    </source>
</evidence>
<name>A0A436ZQ06_ARTFL</name>
<feature type="domain" description="DUF7707" evidence="2">
    <location>
        <begin position="85"/>
        <end position="188"/>
    </location>
</feature>
<evidence type="ECO:0000313" key="4">
    <source>
        <dbReference type="Proteomes" id="UP000283090"/>
    </source>
</evidence>
<feature type="compositionally biased region" description="Low complexity" evidence="1">
    <location>
        <begin position="201"/>
        <end position="212"/>
    </location>
</feature>
<dbReference type="VEuPathDB" id="FungiDB:DFL_008807"/>
<dbReference type="InterPro" id="IPR056124">
    <property type="entry name" value="DUF7707"/>
</dbReference>
<comment type="caution">
    <text evidence="3">The sequence shown here is derived from an EMBL/GenBank/DDBJ whole genome shotgun (WGS) entry which is preliminary data.</text>
</comment>
<keyword evidence="4" id="KW-1185">Reference proteome</keyword>
<dbReference type="Pfam" id="PF24808">
    <property type="entry name" value="DUF7707"/>
    <property type="match status" value="1"/>
</dbReference>
<feature type="region of interest" description="Disordered" evidence="1">
    <location>
        <begin position="190"/>
        <end position="256"/>
    </location>
</feature>
<dbReference type="RefSeq" id="XP_067486467.1">
    <property type="nucleotide sequence ID" value="XM_067638594.1"/>
</dbReference>
<protein>
    <recommendedName>
        <fullName evidence="2">DUF7707 domain-containing protein</fullName>
    </recommendedName>
</protein>
<reference evidence="3 4" key="1">
    <citation type="submission" date="2019-01" db="EMBL/GenBank/DDBJ databases">
        <title>Intercellular communication is required for trap formation in the nematode-trapping fungus Duddingtonia flagrans.</title>
        <authorList>
            <person name="Youssar L."/>
            <person name="Wernet V."/>
            <person name="Hensel N."/>
            <person name="Hildebrandt H.-G."/>
            <person name="Fischer R."/>
        </authorList>
    </citation>
    <scope>NUCLEOTIDE SEQUENCE [LARGE SCALE GENOMIC DNA]</scope>
    <source>
        <strain evidence="3 4">CBS H-5679</strain>
    </source>
</reference>
<organism evidence="3 4">
    <name type="scientific">Arthrobotrys flagrans</name>
    <name type="common">Nematode-trapping fungus</name>
    <name type="synonym">Trichothecium flagrans</name>
    <dbReference type="NCBI Taxonomy" id="97331"/>
    <lineage>
        <taxon>Eukaryota</taxon>
        <taxon>Fungi</taxon>
        <taxon>Dikarya</taxon>
        <taxon>Ascomycota</taxon>
        <taxon>Pezizomycotina</taxon>
        <taxon>Orbiliomycetes</taxon>
        <taxon>Orbiliales</taxon>
        <taxon>Orbiliaceae</taxon>
        <taxon>Arthrobotrys</taxon>
    </lineage>
</organism>
<accession>A0A436ZQ06</accession>
<dbReference type="Proteomes" id="UP000283090">
    <property type="component" value="Unassembled WGS sequence"/>
</dbReference>
<dbReference type="PANTHER" id="PTHR38118:SF2">
    <property type="entry name" value="CDP-ALCOHOL PHOSPHATIDYLTRANSFERASE PROTEIN"/>
    <property type="match status" value="1"/>
</dbReference>
<feature type="compositionally biased region" description="Polar residues" evidence="1">
    <location>
        <begin position="190"/>
        <end position="200"/>
    </location>
</feature>